<accession>A0A5N6I2C9</accession>
<dbReference type="OrthoDB" id="5343688at2759"/>
<gene>
    <name evidence="1" type="ORF">BDV37DRAFT_284821</name>
</gene>
<evidence type="ECO:0000313" key="1">
    <source>
        <dbReference type="EMBL" id="KAE8402340.1"/>
    </source>
</evidence>
<sequence length="231" mass="25671">MPPSNNPNQNLPHLTTTLAHTIPEEITSLHLISDSIAQQRQTASRAILFHPLTLTLLTLTILLLSQHLYQTPPDWPLLLTTSTGSIATILLFTRYTTRGYLDEAERIGTWRWLYSNNHQSNSNPPPSHHQYRTSKDPETSARDRDLILISKFGDKIIGTLVLRAVDTLSELDEHVSIPERTKMGVLEAGTTVGVIRAWTGEGVAGAGFFGETCEFEGVWVGSWEWGDEGEG</sequence>
<dbReference type="Proteomes" id="UP000325579">
    <property type="component" value="Unassembled WGS sequence"/>
</dbReference>
<dbReference type="AlphaFoldDB" id="A0A5N6I2C9"/>
<protein>
    <submittedName>
        <fullName evidence="1">Uncharacterized protein</fullName>
    </submittedName>
</protein>
<evidence type="ECO:0000313" key="2">
    <source>
        <dbReference type="Proteomes" id="UP000325579"/>
    </source>
</evidence>
<dbReference type="EMBL" id="ML736789">
    <property type="protein sequence ID" value="KAE8402340.1"/>
    <property type="molecule type" value="Genomic_DNA"/>
</dbReference>
<dbReference type="RefSeq" id="XP_031939659.1">
    <property type="nucleotide sequence ID" value="XM_032087584.1"/>
</dbReference>
<accession>A0A5N7D7B9</accession>
<dbReference type="GeneID" id="43672275"/>
<keyword evidence="2" id="KW-1185">Reference proteome</keyword>
<organism evidence="1 2">
    <name type="scientific">Aspergillus pseudonomiae</name>
    <dbReference type="NCBI Taxonomy" id="1506151"/>
    <lineage>
        <taxon>Eukaryota</taxon>
        <taxon>Fungi</taxon>
        <taxon>Dikarya</taxon>
        <taxon>Ascomycota</taxon>
        <taxon>Pezizomycotina</taxon>
        <taxon>Eurotiomycetes</taxon>
        <taxon>Eurotiomycetidae</taxon>
        <taxon>Eurotiales</taxon>
        <taxon>Aspergillaceae</taxon>
        <taxon>Aspergillus</taxon>
        <taxon>Aspergillus subgen. Circumdati</taxon>
    </lineage>
</organism>
<proteinExistence type="predicted"/>
<name>A0A5N6I2C9_9EURO</name>
<reference evidence="1 2" key="1">
    <citation type="submission" date="2019-04" db="EMBL/GenBank/DDBJ databases">
        <authorList>
            <consortium name="DOE Joint Genome Institute"/>
            <person name="Mondo S."/>
            <person name="Kjaerbolling I."/>
            <person name="Vesth T."/>
            <person name="Frisvad J.C."/>
            <person name="Nybo J.L."/>
            <person name="Theobald S."/>
            <person name="Kildgaard S."/>
            <person name="Isbrandt T."/>
            <person name="Kuo A."/>
            <person name="Sato A."/>
            <person name="Lyhne E.K."/>
            <person name="Kogle M.E."/>
            <person name="Wiebenga A."/>
            <person name="Kun R.S."/>
            <person name="Lubbers R.J."/>
            <person name="Makela M.R."/>
            <person name="Barry K."/>
            <person name="Chovatia M."/>
            <person name="Clum A."/>
            <person name="Daum C."/>
            <person name="Haridas S."/>
            <person name="He G."/>
            <person name="LaButti K."/>
            <person name="Lipzen A."/>
            <person name="Riley R."/>
            <person name="Salamov A."/>
            <person name="Simmons B.A."/>
            <person name="Magnuson J.K."/>
            <person name="Henrissat B."/>
            <person name="Mortensen U.H."/>
            <person name="Larsen T.O."/>
            <person name="Devries R.P."/>
            <person name="Grigoriev I.V."/>
            <person name="Machida M."/>
            <person name="Baker S.E."/>
            <person name="Andersen M.R."/>
            <person name="Cantor M.N."/>
            <person name="Hua S.X."/>
        </authorList>
    </citation>
    <scope>NUCLEOTIDE SEQUENCE [LARGE SCALE GENOMIC DNA]</scope>
    <source>
        <strain evidence="1 2">CBS 119388</strain>
    </source>
</reference>